<sequence>MEMDKNRTYYVEPYENPEPISMSSFYTQKTTKTTTTNQQPQLECIDKNLYTHVEVEEEMSESGDNSEHSLR</sequence>
<comment type="caution">
    <text evidence="1">The sequence shown here is derived from an EMBL/GenBank/DDBJ whole genome shotgun (WGS) entry which is preliminary data.</text>
</comment>
<dbReference type="Proteomes" id="UP000194236">
    <property type="component" value="Unassembled WGS sequence"/>
</dbReference>
<dbReference type="AlphaFoldDB" id="A0A1Y3BT13"/>
<evidence type="ECO:0000313" key="2">
    <source>
        <dbReference type="Proteomes" id="UP000194236"/>
    </source>
</evidence>
<gene>
    <name evidence="1" type="ORF">BLA29_014520</name>
</gene>
<dbReference type="EMBL" id="MUJZ01000611">
    <property type="protein sequence ID" value="OTF84121.1"/>
    <property type="molecule type" value="Genomic_DNA"/>
</dbReference>
<reference evidence="1 2" key="1">
    <citation type="submission" date="2017-03" db="EMBL/GenBank/DDBJ databases">
        <title>Genome Survey of Euroglyphus maynei.</title>
        <authorList>
            <person name="Arlian L.G."/>
            <person name="Morgan M.S."/>
            <person name="Rider S.D."/>
        </authorList>
    </citation>
    <scope>NUCLEOTIDE SEQUENCE [LARGE SCALE GENOMIC DNA]</scope>
    <source>
        <strain evidence="1">Arlian Lab</strain>
        <tissue evidence="1">Whole body</tissue>
    </source>
</reference>
<feature type="non-terminal residue" evidence="1">
    <location>
        <position position="71"/>
    </location>
</feature>
<protein>
    <submittedName>
        <fullName evidence="1">Uncharacterized protein</fullName>
    </submittedName>
</protein>
<proteinExistence type="predicted"/>
<keyword evidence="2" id="KW-1185">Reference proteome</keyword>
<accession>A0A1Y3BT13</accession>
<evidence type="ECO:0000313" key="1">
    <source>
        <dbReference type="EMBL" id="OTF84121.1"/>
    </source>
</evidence>
<name>A0A1Y3BT13_EURMA</name>
<organism evidence="1 2">
    <name type="scientific">Euroglyphus maynei</name>
    <name type="common">Mayne's house dust mite</name>
    <dbReference type="NCBI Taxonomy" id="6958"/>
    <lineage>
        <taxon>Eukaryota</taxon>
        <taxon>Metazoa</taxon>
        <taxon>Ecdysozoa</taxon>
        <taxon>Arthropoda</taxon>
        <taxon>Chelicerata</taxon>
        <taxon>Arachnida</taxon>
        <taxon>Acari</taxon>
        <taxon>Acariformes</taxon>
        <taxon>Sarcoptiformes</taxon>
        <taxon>Astigmata</taxon>
        <taxon>Psoroptidia</taxon>
        <taxon>Analgoidea</taxon>
        <taxon>Pyroglyphidae</taxon>
        <taxon>Pyroglyphinae</taxon>
        <taxon>Euroglyphus</taxon>
    </lineage>
</organism>